<dbReference type="GO" id="GO:0046677">
    <property type="term" value="P:response to antibiotic"/>
    <property type="evidence" value="ECO:0007669"/>
    <property type="project" value="UniProtKB-KW"/>
</dbReference>
<gene>
    <name evidence="6" type="ORF">V3328_15205</name>
</gene>
<dbReference type="RefSeq" id="WP_340330538.1">
    <property type="nucleotide sequence ID" value="NZ_JAZHOF010000006.1"/>
</dbReference>
<keyword evidence="3 5" id="KW-0808">Transferase</keyword>
<reference evidence="6 7" key="1">
    <citation type="submission" date="2024-02" db="EMBL/GenBank/DDBJ databases">
        <title>Genome analysis and characterization of Microbaculum marinisediminis sp. nov., isolated from marine sediment.</title>
        <authorList>
            <person name="Du Z.-J."/>
            <person name="Ye Y.-Q."/>
            <person name="Zhang Z.-R."/>
            <person name="Yuan S.-M."/>
            <person name="Zhang X.-Y."/>
        </authorList>
    </citation>
    <scope>NUCLEOTIDE SEQUENCE [LARGE SCALE GENOMIC DNA]</scope>
    <source>
        <strain evidence="6 7">SDUM1044001</strain>
    </source>
</reference>
<organism evidence="6 7">
    <name type="scientific">Microbaculum marinum</name>
    <dbReference type="NCBI Taxonomy" id="1764581"/>
    <lineage>
        <taxon>Bacteria</taxon>
        <taxon>Pseudomonadati</taxon>
        <taxon>Pseudomonadota</taxon>
        <taxon>Alphaproteobacteria</taxon>
        <taxon>Hyphomicrobiales</taxon>
        <taxon>Tepidamorphaceae</taxon>
        <taxon>Microbaculum</taxon>
    </lineage>
</organism>
<accession>A0AAW9RKQ3</accession>
<keyword evidence="4 5" id="KW-0012">Acyltransferase</keyword>
<dbReference type="SUPFAM" id="SSF110710">
    <property type="entry name" value="TTHA0583/YokD-like"/>
    <property type="match status" value="1"/>
</dbReference>
<dbReference type="InterPro" id="IPR028345">
    <property type="entry name" value="Antibiotic_NAT-like"/>
</dbReference>
<dbReference type="Pfam" id="PF02522">
    <property type="entry name" value="Antibiotic_NAT"/>
    <property type="match status" value="1"/>
</dbReference>
<dbReference type="AlphaFoldDB" id="A0AAW9RKQ3"/>
<proteinExistence type="inferred from homology"/>
<comment type="catalytic activity">
    <reaction evidence="5">
        <text>a 2-deoxystreptamine antibiotic + acetyl-CoA = an N(3)-acetyl-2-deoxystreptamine antibiotic + CoA + H(+)</text>
        <dbReference type="Rhea" id="RHEA:12665"/>
        <dbReference type="ChEBI" id="CHEBI:15378"/>
        <dbReference type="ChEBI" id="CHEBI:57287"/>
        <dbReference type="ChEBI" id="CHEBI:57288"/>
        <dbReference type="ChEBI" id="CHEBI:57921"/>
        <dbReference type="ChEBI" id="CHEBI:77452"/>
        <dbReference type="EC" id="2.3.1.81"/>
    </reaction>
</comment>
<comment type="similarity">
    <text evidence="1 5">Belongs to the antibiotic N-acetyltransferase family.</text>
</comment>
<comment type="caution">
    <text evidence="6">The sequence shown here is derived from an EMBL/GenBank/DDBJ whole genome shotgun (WGS) entry which is preliminary data.</text>
</comment>
<sequence>MNRLVELRRRASRTYRRYRNPLRPDEFRRALDELGLRQSDILFVHSSLSAMGRFTAGLEDIVDALGDVCGTLGLPTHTYSYPEASGAPAAVFDPATTPSRNGLFTEYFRRRPEAVRSVHSTHSLAMQGPEAGEMTMDHYQSDTPCGAGTPYARMIEARASALLLGVSFHSYTFFHTAEDAADSPFAYEDGILDILRVLDEAGEVRQCVSRRQTRNARRFASCGDLIERAGLARRGALGAGTITFVPDCAKVHDFLVERLRVTPDFLYAECAAPLN</sequence>
<dbReference type="InterPro" id="IPR003679">
    <property type="entry name" value="Amioglycoside_AcTrfase"/>
</dbReference>
<protein>
    <recommendedName>
        <fullName evidence="2 5">Aminoglycoside N(3)-acetyltransferase</fullName>
        <ecNumber evidence="5">2.3.1.-</ecNumber>
    </recommendedName>
</protein>
<evidence type="ECO:0000256" key="3">
    <source>
        <dbReference type="ARBA" id="ARBA00022679"/>
    </source>
</evidence>
<dbReference type="PANTHER" id="PTHR11104">
    <property type="entry name" value="AMINOGLYCOSIDE N3-ACETYLTRANSFERASE"/>
    <property type="match status" value="1"/>
</dbReference>
<evidence type="ECO:0000256" key="5">
    <source>
        <dbReference type="RuleBase" id="RU365031"/>
    </source>
</evidence>
<evidence type="ECO:0000256" key="4">
    <source>
        <dbReference type="ARBA" id="ARBA00023315"/>
    </source>
</evidence>
<dbReference type="PANTHER" id="PTHR11104:SF0">
    <property type="entry name" value="SPBETA PROPHAGE-DERIVED AMINOGLYCOSIDE N(3')-ACETYLTRANSFERASE-LIKE PROTEIN YOKD"/>
    <property type="match status" value="1"/>
</dbReference>
<evidence type="ECO:0000313" key="7">
    <source>
        <dbReference type="Proteomes" id="UP001378188"/>
    </source>
</evidence>
<name>A0AAW9RKQ3_9HYPH</name>
<evidence type="ECO:0000256" key="1">
    <source>
        <dbReference type="ARBA" id="ARBA00006383"/>
    </source>
</evidence>
<dbReference type="EMBL" id="JAZHOF010000006">
    <property type="protein sequence ID" value="MEJ8572837.1"/>
    <property type="molecule type" value="Genomic_DNA"/>
</dbReference>
<dbReference type="EC" id="2.3.1.-" evidence="5"/>
<evidence type="ECO:0000313" key="6">
    <source>
        <dbReference type="EMBL" id="MEJ8572837.1"/>
    </source>
</evidence>
<evidence type="ECO:0000256" key="2">
    <source>
        <dbReference type="ARBA" id="ARBA00012882"/>
    </source>
</evidence>
<keyword evidence="7" id="KW-1185">Reference proteome</keyword>
<keyword evidence="5" id="KW-0046">Antibiotic resistance</keyword>
<dbReference type="Proteomes" id="UP001378188">
    <property type="component" value="Unassembled WGS sequence"/>
</dbReference>
<dbReference type="GO" id="GO:0046353">
    <property type="term" value="F:aminoglycoside 3-N-acetyltransferase activity"/>
    <property type="evidence" value="ECO:0007669"/>
    <property type="project" value="UniProtKB-EC"/>
</dbReference>